<dbReference type="GO" id="GO:0030169">
    <property type="term" value="F:low-density lipoprotein particle binding"/>
    <property type="evidence" value="ECO:0007669"/>
    <property type="project" value="TreeGrafter"/>
</dbReference>
<dbReference type="InterPro" id="IPR042635">
    <property type="entry name" value="MEGF10/SREC1/2-like"/>
</dbReference>
<dbReference type="GO" id="GO:0048513">
    <property type="term" value="P:animal organ development"/>
    <property type="evidence" value="ECO:0007669"/>
    <property type="project" value="UniProtKB-ARBA"/>
</dbReference>
<evidence type="ECO:0000313" key="3">
    <source>
        <dbReference type="Proteomes" id="UP000079169"/>
    </source>
</evidence>
<dbReference type="GO" id="GO:0005044">
    <property type="term" value="F:scavenger receptor activity"/>
    <property type="evidence" value="ECO:0007669"/>
    <property type="project" value="InterPro"/>
</dbReference>
<organism evidence="3 4">
    <name type="scientific">Diaphorina citri</name>
    <name type="common">Asian citrus psyllid</name>
    <dbReference type="NCBI Taxonomy" id="121845"/>
    <lineage>
        <taxon>Eukaryota</taxon>
        <taxon>Metazoa</taxon>
        <taxon>Ecdysozoa</taxon>
        <taxon>Arthropoda</taxon>
        <taxon>Hexapoda</taxon>
        <taxon>Insecta</taxon>
        <taxon>Pterygota</taxon>
        <taxon>Neoptera</taxon>
        <taxon>Paraneoptera</taxon>
        <taxon>Hemiptera</taxon>
        <taxon>Sternorrhyncha</taxon>
        <taxon>Psylloidea</taxon>
        <taxon>Psyllidae</taxon>
        <taxon>Diaphorininae</taxon>
        <taxon>Diaphorina</taxon>
    </lineage>
</organism>
<evidence type="ECO:0000259" key="2">
    <source>
        <dbReference type="Pfam" id="PF00053"/>
    </source>
</evidence>
<reference evidence="4" key="1">
    <citation type="submission" date="2025-08" db="UniProtKB">
        <authorList>
            <consortium name="RefSeq"/>
        </authorList>
    </citation>
    <scope>IDENTIFICATION</scope>
</reference>
<dbReference type="GO" id="GO:0007157">
    <property type="term" value="P:heterophilic cell-cell adhesion via plasma membrane cell adhesion molecules"/>
    <property type="evidence" value="ECO:0007669"/>
    <property type="project" value="TreeGrafter"/>
</dbReference>
<dbReference type="GO" id="GO:0016358">
    <property type="term" value="P:dendrite development"/>
    <property type="evidence" value="ECO:0007669"/>
    <property type="project" value="TreeGrafter"/>
</dbReference>
<dbReference type="Proteomes" id="UP000079169">
    <property type="component" value="Unplaced"/>
</dbReference>
<dbReference type="KEGG" id="dci:103515637"/>
<feature type="domain" description="Laminin EGF-like" evidence="2">
    <location>
        <begin position="67"/>
        <end position="92"/>
    </location>
</feature>
<dbReference type="RefSeq" id="XP_026684062.1">
    <property type="nucleotide sequence ID" value="XM_026828261.1"/>
</dbReference>
<gene>
    <name evidence="4" type="primary">LOC103515637</name>
</gene>
<dbReference type="InterPro" id="IPR002049">
    <property type="entry name" value="LE_dom"/>
</dbReference>
<protein>
    <submittedName>
        <fullName evidence="4">Multiple epidermal growth factor-like domains protein 11</fullName>
    </submittedName>
</protein>
<evidence type="ECO:0000313" key="4">
    <source>
        <dbReference type="RefSeq" id="XP_026684062.1"/>
    </source>
</evidence>
<sequence length="94" mass="10244">MFPQCMDPCPEGTWGKQCVHYCSCPVESMECSRIDGNCSCPPGFRGAKCKERTCPDGLYGEGCDRTCECNVENTKLCHAVTGKCECGPGWDGFT</sequence>
<dbReference type="GO" id="GO:0016322">
    <property type="term" value="P:neuron remodeling"/>
    <property type="evidence" value="ECO:0007669"/>
    <property type="project" value="TreeGrafter"/>
</dbReference>
<proteinExistence type="predicted"/>
<dbReference type="PaxDb" id="121845-A0A3Q0J6F9"/>
<dbReference type="GeneID" id="103515637"/>
<evidence type="ECO:0000256" key="1">
    <source>
        <dbReference type="ARBA" id="ARBA00022536"/>
    </source>
</evidence>
<dbReference type="PANTHER" id="PTHR24043">
    <property type="entry name" value="SCAVENGER RECEPTOR CLASS F"/>
    <property type="match status" value="1"/>
</dbReference>
<keyword evidence="1" id="KW-0245">EGF-like domain</keyword>
<dbReference type="GO" id="GO:0010976">
    <property type="term" value="P:positive regulation of neuron projection development"/>
    <property type="evidence" value="ECO:0007669"/>
    <property type="project" value="TreeGrafter"/>
</dbReference>
<dbReference type="AlphaFoldDB" id="A0A3Q0J6F9"/>
<dbReference type="STRING" id="121845.A0A3Q0J6F9"/>
<feature type="domain" description="Laminin EGF-like" evidence="2">
    <location>
        <begin position="22"/>
        <end position="61"/>
    </location>
</feature>
<keyword evidence="3" id="KW-1185">Reference proteome</keyword>
<dbReference type="Gene3D" id="2.170.300.10">
    <property type="entry name" value="Tie2 ligand-binding domain superfamily"/>
    <property type="match status" value="1"/>
</dbReference>
<dbReference type="Pfam" id="PF00053">
    <property type="entry name" value="EGF_laminin"/>
    <property type="match status" value="2"/>
</dbReference>
<dbReference type="PANTHER" id="PTHR24043:SF0">
    <property type="entry name" value="SCAVENGER RECEPTOR CLASS F MEMBER 1"/>
    <property type="match status" value="1"/>
</dbReference>
<dbReference type="GO" id="GO:0016020">
    <property type="term" value="C:membrane"/>
    <property type="evidence" value="ECO:0007669"/>
    <property type="project" value="TreeGrafter"/>
</dbReference>
<name>A0A3Q0J6F9_DIACI</name>
<accession>A0A3Q0J6F9</accession>